<dbReference type="AlphaFoldDB" id="A0AAV8PZW7"/>
<proteinExistence type="predicted"/>
<reference evidence="2 3" key="1">
    <citation type="submission" date="2022-12" db="EMBL/GenBank/DDBJ databases">
        <title>Chromosome-scale assembly of the Ensete ventricosum genome.</title>
        <authorList>
            <person name="Dussert Y."/>
            <person name="Stocks J."/>
            <person name="Wendawek A."/>
            <person name="Woldeyes F."/>
            <person name="Nichols R.A."/>
            <person name="Borrell J.S."/>
        </authorList>
    </citation>
    <scope>NUCLEOTIDE SEQUENCE [LARGE SCALE GENOMIC DNA]</scope>
    <source>
        <strain evidence="3">cv. Maze</strain>
        <tissue evidence="2">Seeds</tissue>
    </source>
</reference>
<accession>A0AAV8PZW7</accession>
<comment type="caution">
    <text evidence="2">The sequence shown here is derived from an EMBL/GenBank/DDBJ whole genome shotgun (WGS) entry which is preliminary data.</text>
</comment>
<dbReference type="InterPro" id="IPR050868">
    <property type="entry name" value="ELMO_domain-containing"/>
</dbReference>
<dbReference type="EMBL" id="JAQQAF010000008">
    <property type="protein sequence ID" value="KAJ8466432.1"/>
    <property type="molecule type" value="Genomic_DNA"/>
</dbReference>
<dbReference type="Proteomes" id="UP001222027">
    <property type="component" value="Unassembled WGS sequence"/>
</dbReference>
<sequence length="123" mass="13817">MGDEFAIQQGCERGRLQLRLDGNSEIGATVGSGVALAMRVGSNERPKSLPAINFVKILSDEEAFDILYCIAFQLMDAQWLAMDASYMQFKEVLEATRIQLGRELALDDVRRIQDLPAYNLLYK</sequence>
<organism evidence="2 3">
    <name type="scientific">Ensete ventricosum</name>
    <name type="common">Abyssinian banana</name>
    <name type="synonym">Musa ensete</name>
    <dbReference type="NCBI Taxonomy" id="4639"/>
    <lineage>
        <taxon>Eukaryota</taxon>
        <taxon>Viridiplantae</taxon>
        <taxon>Streptophyta</taxon>
        <taxon>Embryophyta</taxon>
        <taxon>Tracheophyta</taxon>
        <taxon>Spermatophyta</taxon>
        <taxon>Magnoliopsida</taxon>
        <taxon>Liliopsida</taxon>
        <taxon>Zingiberales</taxon>
        <taxon>Musaceae</taxon>
        <taxon>Ensete</taxon>
    </lineage>
</organism>
<name>A0AAV8PZW7_ENSVE</name>
<evidence type="ECO:0000313" key="2">
    <source>
        <dbReference type="EMBL" id="KAJ8466432.1"/>
    </source>
</evidence>
<dbReference type="Pfam" id="PF04727">
    <property type="entry name" value="ELMO_CED12"/>
    <property type="match status" value="1"/>
</dbReference>
<feature type="domain" description="ELMO" evidence="1">
    <location>
        <begin position="45"/>
        <end position="93"/>
    </location>
</feature>
<dbReference type="InterPro" id="IPR006816">
    <property type="entry name" value="ELMO_dom"/>
</dbReference>
<dbReference type="PANTHER" id="PTHR12771">
    <property type="entry name" value="ENGULFMENT AND CELL MOTILITY"/>
    <property type="match status" value="1"/>
</dbReference>
<evidence type="ECO:0000259" key="1">
    <source>
        <dbReference type="Pfam" id="PF04727"/>
    </source>
</evidence>
<protein>
    <recommendedName>
        <fullName evidence="1">ELMO domain-containing protein</fullName>
    </recommendedName>
</protein>
<dbReference type="PANTHER" id="PTHR12771:SF3">
    <property type="entry name" value="ELMO_CED-12 FAMILY PROTEIN"/>
    <property type="match status" value="1"/>
</dbReference>
<gene>
    <name evidence="2" type="ORF">OPV22_028984</name>
</gene>
<keyword evidence="3" id="KW-1185">Reference proteome</keyword>
<evidence type="ECO:0000313" key="3">
    <source>
        <dbReference type="Proteomes" id="UP001222027"/>
    </source>
</evidence>